<dbReference type="Pfam" id="PF02958">
    <property type="entry name" value="EcKL"/>
    <property type="match status" value="1"/>
</dbReference>
<dbReference type="EMBL" id="CAACVG010011541">
    <property type="protein sequence ID" value="VEN58304.1"/>
    <property type="molecule type" value="Genomic_DNA"/>
</dbReference>
<sequence>MLLFDDVSTSGYHSKDFNMPASYKWLATSVKMLAKLHAASIIVEEKLSKKLGRTVRIDAEYPNAMIENLFKGTVTQSMPRSLCGFILSEANQFQSSLSQDSLKEKVEAICAKIHEHMKSDKIRNVLNHGDLWGANIMYKEDHDTGAASAYFIDFQMIRYAPPSLDLMFLIFVNADRSTRQEHQADMIQLYHKELTEILTSYKIGICKAFSLDELVASCEEVKPIIVCMSLMYSRFLLMSKEQRQKVINPSRASDKKEQITSNAEGPLISRIRGLMEDLLHICEEMT</sequence>
<dbReference type="AlphaFoldDB" id="A0A653DDN0"/>
<evidence type="ECO:0000259" key="1">
    <source>
        <dbReference type="SMART" id="SM00587"/>
    </source>
</evidence>
<gene>
    <name evidence="2" type="ORF">CALMAC_LOCUS16697</name>
</gene>
<evidence type="ECO:0000313" key="3">
    <source>
        <dbReference type="Proteomes" id="UP000410492"/>
    </source>
</evidence>
<dbReference type="InterPro" id="IPR015897">
    <property type="entry name" value="CHK_kinase-like"/>
</dbReference>
<protein>
    <recommendedName>
        <fullName evidence="1">CHK kinase-like domain-containing protein</fullName>
    </recommendedName>
</protein>
<dbReference type="Proteomes" id="UP000410492">
    <property type="component" value="Unassembled WGS sequence"/>
</dbReference>
<evidence type="ECO:0000313" key="2">
    <source>
        <dbReference type="EMBL" id="VEN58304.1"/>
    </source>
</evidence>
<feature type="domain" description="CHK kinase-like" evidence="1">
    <location>
        <begin position="2"/>
        <end position="200"/>
    </location>
</feature>
<dbReference type="Gene3D" id="3.90.1200.10">
    <property type="match status" value="1"/>
</dbReference>
<proteinExistence type="predicted"/>
<dbReference type="OrthoDB" id="190089at2759"/>
<keyword evidence="3" id="KW-1185">Reference proteome</keyword>
<dbReference type="SMART" id="SM00587">
    <property type="entry name" value="CHK"/>
    <property type="match status" value="1"/>
</dbReference>
<dbReference type="InterPro" id="IPR011009">
    <property type="entry name" value="Kinase-like_dom_sf"/>
</dbReference>
<accession>A0A653DDN0</accession>
<dbReference type="InterPro" id="IPR004119">
    <property type="entry name" value="EcKL"/>
</dbReference>
<reference evidence="2 3" key="1">
    <citation type="submission" date="2019-01" db="EMBL/GenBank/DDBJ databases">
        <authorList>
            <person name="Sayadi A."/>
        </authorList>
    </citation>
    <scope>NUCLEOTIDE SEQUENCE [LARGE SCALE GENOMIC DNA]</scope>
</reference>
<dbReference type="PANTHER" id="PTHR11012:SF48">
    <property type="entry name" value="CHK KINASE-LIKE DOMAIN-CONTAINING PROTEIN-RELATED"/>
    <property type="match status" value="1"/>
</dbReference>
<organism evidence="2 3">
    <name type="scientific">Callosobruchus maculatus</name>
    <name type="common">Southern cowpea weevil</name>
    <name type="synonym">Pulse bruchid</name>
    <dbReference type="NCBI Taxonomy" id="64391"/>
    <lineage>
        <taxon>Eukaryota</taxon>
        <taxon>Metazoa</taxon>
        <taxon>Ecdysozoa</taxon>
        <taxon>Arthropoda</taxon>
        <taxon>Hexapoda</taxon>
        <taxon>Insecta</taxon>
        <taxon>Pterygota</taxon>
        <taxon>Neoptera</taxon>
        <taxon>Endopterygota</taxon>
        <taxon>Coleoptera</taxon>
        <taxon>Polyphaga</taxon>
        <taxon>Cucujiformia</taxon>
        <taxon>Chrysomeloidea</taxon>
        <taxon>Chrysomelidae</taxon>
        <taxon>Bruchinae</taxon>
        <taxon>Bruchini</taxon>
        <taxon>Callosobruchus</taxon>
    </lineage>
</organism>
<name>A0A653DDN0_CALMS</name>
<dbReference type="PANTHER" id="PTHR11012">
    <property type="entry name" value="PROTEIN KINASE-LIKE DOMAIN-CONTAINING"/>
    <property type="match status" value="1"/>
</dbReference>
<dbReference type="SUPFAM" id="SSF56112">
    <property type="entry name" value="Protein kinase-like (PK-like)"/>
    <property type="match status" value="1"/>
</dbReference>